<evidence type="ECO:0000313" key="8">
    <source>
        <dbReference type="Proteomes" id="UP000246740"/>
    </source>
</evidence>
<accession>A0A317XI26</accession>
<dbReference type="InterPro" id="IPR018450">
    <property type="entry name" value="Romo1/Mgr2"/>
</dbReference>
<keyword evidence="5 6" id="KW-0472">Membrane</keyword>
<dbReference type="SMART" id="SM01378">
    <property type="entry name" value="Romo1"/>
    <property type="match status" value="1"/>
</dbReference>
<evidence type="ECO:0008006" key="9">
    <source>
        <dbReference type="Google" id="ProtNLM"/>
    </source>
</evidence>
<evidence type="ECO:0000256" key="5">
    <source>
        <dbReference type="ARBA" id="ARBA00023136"/>
    </source>
</evidence>
<feature type="transmembrane region" description="Helical" evidence="6">
    <location>
        <begin position="56"/>
        <end position="78"/>
    </location>
</feature>
<dbReference type="Pfam" id="PF10247">
    <property type="entry name" value="Romo1"/>
    <property type="match status" value="1"/>
</dbReference>
<comment type="similarity">
    <text evidence="2">Belongs to the MGR2 family.</text>
</comment>
<feature type="transmembrane region" description="Helical" evidence="6">
    <location>
        <begin position="24"/>
        <end position="44"/>
    </location>
</feature>
<evidence type="ECO:0000256" key="6">
    <source>
        <dbReference type="SAM" id="Phobius"/>
    </source>
</evidence>
<dbReference type="STRING" id="1882483.A0A317XI26"/>
<evidence type="ECO:0000313" key="7">
    <source>
        <dbReference type="EMBL" id="PWY97896.1"/>
    </source>
</evidence>
<dbReference type="Proteomes" id="UP000246740">
    <property type="component" value="Unassembled WGS sequence"/>
</dbReference>
<dbReference type="OrthoDB" id="5409308at2759"/>
<dbReference type="PANTHER" id="PTHR28525">
    <property type="entry name" value="REACTIVE OXYGEN SPECIES MODULATOR 1"/>
    <property type="match status" value="1"/>
</dbReference>
<sequence>MPPPPQMQGVGAEPTVFQKIKMGAMTGTLVGLTIGFIGGGIQILRAGPGPRGALGTLSQFMLSSAATFGFFMSIGTVLRTDGIESNPYLTPAQRLVALQQQHHLRNASVETLPRRADPSRAETVTLA</sequence>
<comment type="subcellular location">
    <subcellularLocation>
        <location evidence="1">Membrane</location>
    </subcellularLocation>
</comment>
<dbReference type="GO" id="GO:0005744">
    <property type="term" value="C:TIM23 mitochondrial import inner membrane translocase complex"/>
    <property type="evidence" value="ECO:0007669"/>
    <property type="project" value="TreeGrafter"/>
</dbReference>
<reference evidence="7 8" key="1">
    <citation type="journal article" date="2018" name="Mol. Biol. Evol.">
        <title>Broad Genomic Sampling Reveals a Smut Pathogenic Ancestry of the Fungal Clade Ustilaginomycotina.</title>
        <authorList>
            <person name="Kijpornyongpan T."/>
            <person name="Mondo S.J."/>
            <person name="Barry K."/>
            <person name="Sandor L."/>
            <person name="Lee J."/>
            <person name="Lipzen A."/>
            <person name="Pangilinan J."/>
            <person name="LaButti K."/>
            <person name="Hainaut M."/>
            <person name="Henrissat B."/>
            <person name="Grigoriev I.V."/>
            <person name="Spatafora J.W."/>
            <person name="Aime M.C."/>
        </authorList>
    </citation>
    <scope>NUCLEOTIDE SEQUENCE [LARGE SCALE GENOMIC DNA]</scope>
    <source>
        <strain evidence="7 8">MCA 3645</strain>
    </source>
</reference>
<evidence type="ECO:0000256" key="1">
    <source>
        <dbReference type="ARBA" id="ARBA00004370"/>
    </source>
</evidence>
<gene>
    <name evidence="7" type="ORF">BCV70DRAFT_42725</name>
</gene>
<evidence type="ECO:0000256" key="2">
    <source>
        <dbReference type="ARBA" id="ARBA00007839"/>
    </source>
</evidence>
<dbReference type="InParanoid" id="A0A317XI26"/>
<dbReference type="GO" id="GO:0030150">
    <property type="term" value="P:protein import into mitochondrial matrix"/>
    <property type="evidence" value="ECO:0007669"/>
    <property type="project" value="TreeGrafter"/>
</dbReference>
<name>A0A317XI26_9BASI</name>
<evidence type="ECO:0000256" key="4">
    <source>
        <dbReference type="ARBA" id="ARBA00022989"/>
    </source>
</evidence>
<protein>
    <recommendedName>
        <fullName evidence="9">Mitochondrial genome maintenance protein Mgr2</fullName>
    </recommendedName>
</protein>
<keyword evidence="4 6" id="KW-1133">Transmembrane helix</keyword>
<organism evidence="7 8">
    <name type="scientific">Testicularia cyperi</name>
    <dbReference type="NCBI Taxonomy" id="1882483"/>
    <lineage>
        <taxon>Eukaryota</taxon>
        <taxon>Fungi</taxon>
        <taxon>Dikarya</taxon>
        <taxon>Basidiomycota</taxon>
        <taxon>Ustilaginomycotina</taxon>
        <taxon>Ustilaginomycetes</taxon>
        <taxon>Ustilaginales</taxon>
        <taxon>Anthracoideaceae</taxon>
        <taxon>Testicularia</taxon>
    </lineage>
</organism>
<dbReference type="FunCoup" id="A0A317XI26">
    <property type="interactions" value="78"/>
</dbReference>
<dbReference type="PANTHER" id="PTHR28525:SF1">
    <property type="entry name" value="REACTIVE OXYGEN SPECIES MODULATOR 1"/>
    <property type="match status" value="1"/>
</dbReference>
<dbReference type="EMBL" id="KZ819201">
    <property type="protein sequence ID" value="PWY97896.1"/>
    <property type="molecule type" value="Genomic_DNA"/>
</dbReference>
<dbReference type="AlphaFoldDB" id="A0A317XI26"/>
<dbReference type="GO" id="GO:0045039">
    <property type="term" value="P:protein insertion into mitochondrial inner membrane"/>
    <property type="evidence" value="ECO:0007669"/>
    <property type="project" value="TreeGrafter"/>
</dbReference>
<proteinExistence type="inferred from homology"/>
<evidence type="ECO:0000256" key="3">
    <source>
        <dbReference type="ARBA" id="ARBA00022692"/>
    </source>
</evidence>
<keyword evidence="8" id="KW-1185">Reference proteome</keyword>
<keyword evidence="3 6" id="KW-0812">Transmembrane</keyword>